<organism evidence="2 3">
    <name type="scientific">Oikopleura dioica</name>
    <name type="common">Tunicate</name>
    <dbReference type="NCBI Taxonomy" id="34765"/>
    <lineage>
        <taxon>Eukaryota</taxon>
        <taxon>Metazoa</taxon>
        <taxon>Chordata</taxon>
        <taxon>Tunicata</taxon>
        <taxon>Appendicularia</taxon>
        <taxon>Copelata</taxon>
        <taxon>Oikopleuridae</taxon>
        <taxon>Oikopleura</taxon>
    </lineage>
</organism>
<name>A0ABN7RSJ4_OIKDI</name>
<accession>A0ABN7RSJ4</accession>
<dbReference type="EMBL" id="OU015568">
    <property type="protein sequence ID" value="CAG5085123.1"/>
    <property type="molecule type" value="Genomic_DNA"/>
</dbReference>
<evidence type="ECO:0000313" key="3">
    <source>
        <dbReference type="Proteomes" id="UP001158576"/>
    </source>
</evidence>
<dbReference type="Proteomes" id="UP001158576">
    <property type="component" value="Chromosome PAR"/>
</dbReference>
<reference evidence="2 3" key="1">
    <citation type="submission" date="2021-04" db="EMBL/GenBank/DDBJ databases">
        <authorList>
            <person name="Bliznina A."/>
        </authorList>
    </citation>
    <scope>NUCLEOTIDE SEQUENCE [LARGE SCALE GENOMIC DNA]</scope>
</reference>
<protein>
    <submittedName>
        <fullName evidence="2">Oidioi.mRNA.OKI2018_I69.PAR.g10814.t1.cds</fullName>
    </submittedName>
</protein>
<sequence length="165" mass="19691">MKTFEFSRRTWKYCECSSISAEKSILQQDGKLYAQYFCDDCHYRSFRMFDEEDRCFVCPAGKCEKIMTFDEFKEEKCCFQTKLSTIRKSILKSEEEALADLDKRIEDAEAKIKANEEMIELARQNKMKEEQELQRLKLAREEIKDRKYMSADLQIQYQSGFPTLI</sequence>
<gene>
    <name evidence="2" type="ORF">OKIOD_LOCUS2372</name>
</gene>
<evidence type="ECO:0000256" key="1">
    <source>
        <dbReference type="SAM" id="Coils"/>
    </source>
</evidence>
<feature type="coiled-coil region" evidence="1">
    <location>
        <begin position="91"/>
        <end position="146"/>
    </location>
</feature>
<evidence type="ECO:0000313" key="2">
    <source>
        <dbReference type="EMBL" id="CAG5085123.1"/>
    </source>
</evidence>
<keyword evidence="3" id="KW-1185">Reference proteome</keyword>
<keyword evidence="1" id="KW-0175">Coiled coil</keyword>
<proteinExistence type="predicted"/>